<organism evidence="2 3">
    <name type="scientific">Maritimibacter dapengensis</name>
    <dbReference type="NCBI Taxonomy" id="2836868"/>
    <lineage>
        <taxon>Bacteria</taxon>
        <taxon>Pseudomonadati</taxon>
        <taxon>Pseudomonadota</taxon>
        <taxon>Alphaproteobacteria</taxon>
        <taxon>Rhodobacterales</taxon>
        <taxon>Roseobacteraceae</taxon>
        <taxon>Maritimibacter</taxon>
    </lineage>
</organism>
<evidence type="ECO:0000313" key="3">
    <source>
        <dbReference type="Proteomes" id="UP000756530"/>
    </source>
</evidence>
<feature type="compositionally biased region" description="Polar residues" evidence="1">
    <location>
        <begin position="222"/>
        <end position="234"/>
    </location>
</feature>
<reference evidence="2 3" key="1">
    <citation type="submission" date="2021-05" db="EMBL/GenBank/DDBJ databases">
        <title>Culturable bacteria isolated from Daya Bay.</title>
        <authorList>
            <person name="Zheng W."/>
            <person name="Yu S."/>
            <person name="Huang Y."/>
        </authorList>
    </citation>
    <scope>NUCLEOTIDE SEQUENCE [LARGE SCALE GENOMIC DNA]</scope>
    <source>
        <strain evidence="2 3">DP4N28-5</strain>
    </source>
</reference>
<protein>
    <submittedName>
        <fullName evidence="2">Sulfotransferase family protein</fullName>
    </submittedName>
</protein>
<evidence type="ECO:0000256" key="1">
    <source>
        <dbReference type="SAM" id="MobiDB-lite"/>
    </source>
</evidence>
<feature type="region of interest" description="Disordered" evidence="1">
    <location>
        <begin position="161"/>
        <end position="190"/>
    </location>
</feature>
<dbReference type="InterPro" id="IPR005331">
    <property type="entry name" value="Sulfotransferase"/>
</dbReference>
<name>A0ABS6T3I8_9RHOB</name>
<feature type="region of interest" description="Disordered" evidence="1">
    <location>
        <begin position="215"/>
        <end position="244"/>
    </location>
</feature>
<evidence type="ECO:0000313" key="2">
    <source>
        <dbReference type="EMBL" id="MBV7379793.1"/>
    </source>
</evidence>
<dbReference type="Proteomes" id="UP000756530">
    <property type="component" value="Unassembled WGS sequence"/>
</dbReference>
<comment type="caution">
    <text evidence="2">The sequence shown here is derived from an EMBL/GenBank/DDBJ whole genome shotgun (WGS) entry which is preliminary data.</text>
</comment>
<dbReference type="EMBL" id="JAHUZE010000003">
    <property type="protein sequence ID" value="MBV7379793.1"/>
    <property type="molecule type" value="Genomic_DNA"/>
</dbReference>
<gene>
    <name evidence="2" type="ORF">KJP28_12745</name>
</gene>
<keyword evidence="3" id="KW-1185">Reference proteome</keyword>
<dbReference type="Pfam" id="PF03567">
    <property type="entry name" value="Sulfotransfer_2"/>
    <property type="match status" value="1"/>
</dbReference>
<dbReference type="RefSeq" id="WP_218392985.1">
    <property type="nucleotide sequence ID" value="NZ_JAHUZE010000003.1"/>
</dbReference>
<sequence>MPFFRADSKLIFFAHVPKCAGSSMFKYLEERFGSVAFYDGRMHFLPEQERWSRSSPQHIDVATFERIFPKNFFDATFAFVRHPVSRMVSAYHFQQDIERSVPPDVTLLEWLDSITEARKADPFVFDNHVRPMSEIVPGDAKVFRLEEGTAPFIDWLDELTGNNGGPRELPKVNEQGSRKNGKKPKTKPTDEEIEKIMDIYQMDFDRFGYSADVSELKKPHTPNHSKSSTTTNSLRKFLRSFGGS</sequence>
<accession>A0ABS6T3I8</accession>
<proteinExistence type="predicted"/>